<dbReference type="Gene3D" id="2.40.110.10">
    <property type="entry name" value="Butyryl-CoA Dehydrogenase, subunit A, domain 2"/>
    <property type="match status" value="1"/>
</dbReference>
<dbReference type="InterPro" id="IPR009075">
    <property type="entry name" value="AcylCo_DH/oxidase_C"/>
</dbReference>
<evidence type="ECO:0000256" key="5">
    <source>
        <dbReference type="ARBA" id="ARBA00023002"/>
    </source>
</evidence>
<dbReference type="InterPro" id="IPR009100">
    <property type="entry name" value="AcylCoA_DH/oxidase_NM_dom_sf"/>
</dbReference>
<keyword evidence="4" id="KW-0274">FAD</keyword>
<proteinExistence type="inferred from homology"/>
<feature type="non-terminal residue" evidence="7">
    <location>
        <position position="1"/>
    </location>
</feature>
<dbReference type="Gene3D" id="1.10.540.10">
    <property type="entry name" value="Acyl-CoA dehydrogenase/oxidase, N-terminal domain"/>
    <property type="match status" value="1"/>
</dbReference>
<dbReference type="SUPFAM" id="SSF47203">
    <property type="entry name" value="Acyl-CoA dehydrogenase C-terminal domain-like"/>
    <property type="match status" value="1"/>
</dbReference>
<organism evidence="7 8">
    <name type="scientific">Rhizophlyctis rosea</name>
    <dbReference type="NCBI Taxonomy" id="64517"/>
    <lineage>
        <taxon>Eukaryota</taxon>
        <taxon>Fungi</taxon>
        <taxon>Fungi incertae sedis</taxon>
        <taxon>Chytridiomycota</taxon>
        <taxon>Chytridiomycota incertae sedis</taxon>
        <taxon>Chytridiomycetes</taxon>
        <taxon>Rhizophlyctidales</taxon>
        <taxon>Rhizophlyctidaceae</taxon>
        <taxon>Rhizophlyctis</taxon>
    </lineage>
</organism>
<comment type="caution">
    <text evidence="7">The sequence shown here is derived from an EMBL/GenBank/DDBJ whole genome shotgun (WGS) entry which is preliminary data.</text>
</comment>
<dbReference type="PRINTS" id="PR00363">
    <property type="entry name" value="CYTOCHROMEB5"/>
</dbReference>
<dbReference type="GO" id="GO:0003995">
    <property type="term" value="F:acyl-CoA dehydrogenase activity"/>
    <property type="evidence" value="ECO:0007669"/>
    <property type="project" value="InterPro"/>
</dbReference>
<dbReference type="InterPro" id="IPR050741">
    <property type="entry name" value="Acyl-CoA_dehydrogenase"/>
</dbReference>
<dbReference type="InterPro" id="IPR036400">
    <property type="entry name" value="Cyt_B5-like_heme/steroid_sf"/>
</dbReference>
<dbReference type="Gene3D" id="1.20.140.10">
    <property type="entry name" value="Butyryl-CoA Dehydrogenase, subunit A, domain 3"/>
    <property type="match status" value="1"/>
</dbReference>
<dbReference type="InterPro" id="IPR013786">
    <property type="entry name" value="AcylCoA_DH/ox_N"/>
</dbReference>
<keyword evidence="5" id="KW-0560">Oxidoreductase</keyword>
<evidence type="ECO:0000259" key="6">
    <source>
        <dbReference type="PROSITE" id="PS50255"/>
    </source>
</evidence>
<keyword evidence="3" id="KW-0285">Flavoprotein</keyword>
<name>A0AAD5S875_9FUNG</name>
<feature type="domain" description="Cytochrome b5 heme-binding" evidence="6">
    <location>
        <begin position="5"/>
        <end position="81"/>
    </location>
</feature>
<protein>
    <recommendedName>
        <fullName evidence="6">Cytochrome b5 heme-binding domain-containing protein</fullName>
    </recommendedName>
</protein>
<dbReference type="GO" id="GO:0033539">
    <property type="term" value="P:fatty acid beta-oxidation using acyl-CoA dehydrogenase"/>
    <property type="evidence" value="ECO:0007669"/>
    <property type="project" value="TreeGrafter"/>
</dbReference>
<dbReference type="InterPro" id="IPR006091">
    <property type="entry name" value="Acyl-CoA_Oxase/DH_mid-dom"/>
</dbReference>
<dbReference type="GO" id="GO:0050660">
    <property type="term" value="F:flavin adenine dinucleotide binding"/>
    <property type="evidence" value="ECO:0007669"/>
    <property type="project" value="InterPro"/>
</dbReference>
<evidence type="ECO:0000313" key="7">
    <source>
        <dbReference type="EMBL" id="KAJ3047010.1"/>
    </source>
</evidence>
<evidence type="ECO:0000256" key="1">
    <source>
        <dbReference type="ARBA" id="ARBA00001974"/>
    </source>
</evidence>
<dbReference type="SUPFAM" id="SSF56645">
    <property type="entry name" value="Acyl-CoA dehydrogenase NM domain-like"/>
    <property type="match status" value="1"/>
</dbReference>
<dbReference type="PROSITE" id="PS50255">
    <property type="entry name" value="CYTOCHROME_B5_2"/>
    <property type="match status" value="1"/>
</dbReference>
<dbReference type="Pfam" id="PF02771">
    <property type="entry name" value="Acyl-CoA_dh_N"/>
    <property type="match status" value="1"/>
</dbReference>
<dbReference type="Gene3D" id="3.10.120.10">
    <property type="entry name" value="Cytochrome b5-like heme/steroid binding domain"/>
    <property type="match status" value="1"/>
</dbReference>
<evidence type="ECO:0000256" key="3">
    <source>
        <dbReference type="ARBA" id="ARBA00022630"/>
    </source>
</evidence>
<comment type="similarity">
    <text evidence="2">Belongs to the acyl-CoA dehydrogenase family.</text>
</comment>
<dbReference type="PANTHER" id="PTHR48083">
    <property type="entry name" value="MEDIUM-CHAIN SPECIFIC ACYL-COA DEHYDROGENASE, MITOCHONDRIAL-RELATED"/>
    <property type="match status" value="1"/>
</dbReference>
<evidence type="ECO:0000256" key="4">
    <source>
        <dbReference type="ARBA" id="ARBA00022827"/>
    </source>
</evidence>
<dbReference type="InterPro" id="IPR037069">
    <property type="entry name" value="AcylCoA_DH/ox_N_sf"/>
</dbReference>
<dbReference type="PROSITE" id="PS00072">
    <property type="entry name" value="ACYL_COA_DH_1"/>
    <property type="match status" value="1"/>
</dbReference>
<sequence>MPQKLSDYTLEEVAKHNTAESLWCIIDSRVYDLTKFADLHPGGVHVLLEVAGKDATEEFYGLHRQSVLLKFGPRYQIGTIKGSQSVIPLQQPGEISKVPYAEPSAWQGFHSPYYNESHFRLRAAIRKFVMEEIMPDAIQNDESGTPADDELYKKMGKFGWLACRIGPGPHLKMFNLPGGVKAEDFHEMIAHEELTSLGVSGYQDSIATGMIIGLPPVLHFGSQPLKDRVIPAVLSGEKKICLAISEPTAGSDVAALKTTAVKSQCGKFWIVNGTKKWITNGTFCDYFSTAVRTGKGPGGITMLLIERSEGLETKSIKTSYSAAAGTAYVTFDNVKVPVENVLGKVGGGFPVIMYNFNHERWLIIAGVTRSIRLVVEECFKWANQRIVFGKKLIEQPVIRAKLAHQISLLEPLHAQLELITYQMNRMSYNEAALKLGGPIALLKL</sequence>
<dbReference type="GO" id="GO:0005737">
    <property type="term" value="C:cytoplasm"/>
    <property type="evidence" value="ECO:0007669"/>
    <property type="project" value="TreeGrafter"/>
</dbReference>
<dbReference type="SMART" id="SM01117">
    <property type="entry name" value="Cyt-b5"/>
    <property type="match status" value="1"/>
</dbReference>
<dbReference type="InterPro" id="IPR046373">
    <property type="entry name" value="Acyl-CoA_Oxase/DH_mid-dom_sf"/>
</dbReference>
<dbReference type="AlphaFoldDB" id="A0AAD5S875"/>
<dbReference type="Pfam" id="PF02770">
    <property type="entry name" value="Acyl-CoA_dh_M"/>
    <property type="match status" value="1"/>
</dbReference>
<dbReference type="Pfam" id="PF00173">
    <property type="entry name" value="Cyt-b5"/>
    <property type="match status" value="1"/>
</dbReference>
<dbReference type="Pfam" id="PF00441">
    <property type="entry name" value="Acyl-CoA_dh_1"/>
    <property type="match status" value="1"/>
</dbReference>
<evidence type="ECO:0000256" key="2">
    <source>
        <dbReference type="ARBA" id="ARBA00009347"/>
    </source>
</evidence>
<gene>
    <name evidence="7" type="ORF">HK097_000318</name>
</gene>
<dbReference type="InterPro" id="IPR006089">
    <property type="entry name" value="Acyl-CoA_DH_CS"/>
</dbReference>
<dbReference type="Proteomes" id="UP001212841">
    <property type="component" value="Unassembled WGS sequence"/>
</dbReference>
<dbReference type="InterPro" id="IPR036250">
    <property type="entry name" value="AcylCo_DH-like_C"/>
</dbReference>
<keyword evidence="8" id="KW-1185">Reference proteome</keyword>
<dbReference type="InterPro" id="IPR001199">
    <property type="entry name" value="Cyt_B5-like_heme/steroid-bd"/>
</dbReference>
<dbReference type="SUPFAM" id="SSF55856">
    <property type="entry name" value="Cytochrome b5-like heme/steroid binding domain"/>
    <property type="match status" value="1"/>
</dbReference>
<comment type="cofactor">
    <cofactor evidence="1">
        <name>FAD</name>
        <dbReference type="ChEBI" id="CHEBI:57692"/>
    </cofactor>
</comment>
<dbReference type="EMBL" id="JADGJD010001044">
    <property type="protein sequence ID" value="KAJ3047010.1"/>
    <property type="molecule type" value="Genomic_DNA"/>
</dbReference>
<evidence type="ECO:0000313" key="8">
    <source>
        <dbReference type="Proteomes" id="UP001212841"/>
    </source>
</evidence>
<accession>A0AAD5S875</accession>
<dbReference type="PANTHER" id="PTHR48083:SF28">
    <property type="entry name" value="ACYL-COA DEHYDROGENASE FAMILY PROTEIN (AFU_ORTHOLOGUE AFUA_6G10880)-RELATED"/>
    <property type="match status" value="1"/>
</dbReference>
<reference evidence="7" key="1">
    <citation type="submission" date="2020-05" db="EMBL/GenBank/DDBJ databases">
        <title>Phylogenomic resolution of chytrid fungi.</title>
        <authorList>
            <person name="Stajich J.E."/>
            <person name="Amses K."/>
            <person name="Simmons R."/>
            <person name="Seto K."/>
            <person name="Myers J."/>
            <person name="Bonds A."/>
            <person name="Quandt C.A."/>
            <person name="Barry K."/>
            <person name="Liu P."/>
            <person name="Grigoriev I."/>
            <person name="Longcore J.E."/>
            <person name="James T.Y."/>
        </authorList>
    </citation>
    <scope>NUCLEOTIDE SEQUENCE</scope>
    <source>
        <strain evidence="7">JEL0318</strain>
    </source>
</reference>